<dbReference type="SUPFAM" id="SSF46689">
    <property type="entry name" value="Homeodomain-like"/>
    <property type="match status" value="1"/>
</dbReference>
<dbReference type="EMBL" id="DXET01000218">
    <property type="protein sequence ID" value="HIX82215.1"/>
    <property type="molecule type" value="Genomic_DNA"/>
</dbReference>
<dbReference type="InterPro" id="IPR001647">
    <property type="entry name" value="HTH_TetR"/>
</dbReference>
<accession>A0A9D1XMW3</accession>
<organism evidence="4 5">
    <name type="scientific">Candidatus Erysipelatoclostridium merdavium</name>
    <dbReference type="NCBI Taxonomy" id="2838566"/>
    <lineage>
        <taxon>Bacteria</taxon>
        <taxon>Bacillati</taxon>
        <taxon>Bacillota</taxon>
        <taxon>Erysipelotrichia</taxon>
        <taxon>Erysipelotrichales</taxon>
        <taxon>Erysipelotrichales incertae sedis</taxon>
    </lineage>
</organism>
<dbReference type="InterPro" id="IPR036271">
    <property type="entry name" value="Tet_transcr_reg_TetR-rel_C_sf"/>
</dbReference>
<evidence type="ECO:0000256" key="1">
    <source>
        <dbReference type="ARBA" id="ARBA00023125"/>
    </source>
</evidence>
<evidence type="ECO:0000256" key="2">
    <source>
        <dbReference type="PROSITE-ProRule" id="PRU00335"/>
    </source>
</evidence>
<name>A0A9D1XMW3_9FIRM</name>
<reference evidence="4" key="2">
    <citation type="submission" date="2021-04" db="EMBL/GenBank/DDBJ databases">
        <authorList>
            <person name="Gilroy R."/>
        </authorList>
    </citation>
    <scope>NUCLEOTIDE SEQUENCE</scope>
    <source>
        <strain evidence="4">ChiGjej1B1-14440</strain>
    </source>
</reference>
<dbReference type="Proteomes" id="UP000886724">
    <property type="component" value="Unassembled WGS sequence"/>
</dbReference>
<evidence type="ECO:0000259" key="3">
    <source>
        <dbReference type="PROSITE" id="PS50977"/>
    </source>
</evidence>
<protein>
    <submittedName>
        <fullName evidence="4">TetR/AcrR family transcriptional regulator</fullName>
    </submittedName>
</protein>
<dbReference type="PANTHER" id="PTHR43479:SF11">
    <property type="entry name" value="ACREF_ENVCD OPERON REPRESSOR-RELATED"/>
    <property type="match status" value="1"/>
</dbReference>
<dbReference type="InterPro" id="IPR050624">
    <property type="entry name" value="HTH-type_Tx_Regulator"/>
</dbReference>
<dbReference type="PROSITE" id="PS50977">
    <property type="entry name" value="HTH_TETR_2"/>
    <property type="match status" value="1"/>
</dbReference>
<feature type="DNA-binding region" description="H-T-H motif" evidence="2">
    <location>
        <begin position="32"/>
        <end position="51"/>
    </location>
</feature>
<dbReference type="InterPro" id="IPR009057">
    <property type="entry name" value="Homeodomain-like_sf"/>
</dbReference>
<sequence>MGKRQIAAMQTRLKVIVAAKRLIEKNGFKNVTIDDITKEAKVAKGTFYTYFKRKEDVVSEIAKSNYNEIYKRSVELDGDIGDRITSFLIGSMEYIEQTGLKICQQWIKTVVEPEDQGGKEKLLYDYNIISDLLNQAIDAGELSKETPVKQLSDAIVSQYYGIVLTWGILNGASAPVELLKKYCQGQLRDSLSHYQI</sequence>
<keyword evidence="1 2" id="KW-0238">DNA-binding</keyword>
<dbReference type="Pfam" id="PF00440">
    <property type="entry name" value="TetR_N"/>
    <property type="match status" value="1"/>
</dbReference>
<proteinExistence type="predicted"/>
<dbReference type="PRINTS" id="PR00455">
    <property type="entry name" value="HTHTETR"/>
</dbReference>
<comment type="caution">
    <text evidence="4">The sequence shown here is derived from an EMBL/GenBank/DDBJ whole genome shotgun (WGS) entry which is preliminary data.</text>
</comment>
<dbReference type="Gene3D" id="1.10.357.10">
    <property type="entry name" value="Tetracycline Repressor, domain 2"/>
    <property type="match status" value="1"/>
</dbReference>
<dbReference type="GO" id="GO:0003677">
    <property type="term" value="F:DNA binding"/>
    <property type="evidence" value="ECO:0007669"/>
    <property type="project" value="UniProtKB-UniRule"/>
</dbReference>
<evidence type="ECO:0000313" key="4">
    <source>
        <dbReference type="EMBL" id="HIX82215.1"/>
    </source>
</evidence>
<reference evidence="4" key="1">
    <citation type="journal article" date="2021" name="PeerJ">
        <title>Extensive microbial diversity within the chicken gut microbiome revealed by metagenomics and culture.</title>
        <authorList>
            <person name="Gilroy R."/>
            <person name="Ravi A."/>
            <person name="Getino M."/>
            <person name="Pursley I."/>
            <person name="Horton D.L."/>
            <person name="Alikhan N.F."/>
            <person name="Baker D."/>
            <person name="Gharbi K."/>
            <person name="Hall N."/>
            <person name="Watson M."/>
            <person name="Adriaenssens E.M."/>
            <person name="Foster-Nyarko E."/>
            <person name="Jarju S."/>
            <person name="Secka A."/>
            <person name="Antonio M."/>
            <person name="Oren A."/>
            <person name="Chaudhuri R.R."/>
            <person name="La Ragione R."/>
            <person name="Hildebrand F."/>
            <person name="Pallen M.J."/>
        </authorList>
    </citation>
    <scope>NUCLEOTIDE SEQUENCE</scope>
    <source>
        <strain evidence="4">ChiGjej1B1-14440</strain>
    </source>
</reference>
<evidence type="ECO:0000313" key="5">
    <source>
        <dbReference type="Proteomes" id="UP000886724"/>
    </source>
</evidence>
<dbReference type="AlphaFoldDB" id="A0A9D1XMW3"/>
<gene>
    <name evidence="4" type="ORF">H9980_09645</name>
</gene>
<dbReference type="PANTHER" id="PTHR43479">
    <property type="entry name" value="ACREF/ENVCD OPERON REPRESSOR-RELATED"/>
    <property type="match status" value="1"/>
</dbReference>
<dbReference type="SUPFAM" id="SSF48498">
    <property type="entry name" value="Tetracyclin repressor-like, C-terminal domain"/>
    <property type="match status" value="1"/>
</dbReference>
<feature type="domain" description="HTH tetR-type" evidence="3">
    <location>
        <begin position="9"/>
        <end position="69"/>
    </location>
</feature>